<proteinExistence type="predicted"/>
<protein>
    <submittedName>
        <fullName evidence="1">Uncharacterized protein</fullName>
    </submittedName>
</protein>
<organism evidence="1 2">
    <name type="scientific">Acanthoscelides obtectus</name>
    <name type="common">Bean weevil</name>
    <name type="synonym">Bruchus obtectus</name>
    <dbReference type="NCBI Taxonomy" id="200917"/>
    <lineage>
        <taxon>Eukaryota</taxon>
        <taxon>Metazoa</taxon>
        <taxon>Ecdysozoa</taxon>
        <taxon>Arthropoda</taxon>
        <taxon>Hexapoda</taxon>
        <taxon>Insecta</taxon>
        <taxon>Pterygota</taxon>
        <taxon>Neoptera</taxon>
        <taxon>Endopterygota</taxon>
        <taxon>Coleoptera</taxon>
        <taxon>Polyphaga</taxon>
        <taxon>Cucujiformia</taxon>
        <taxon>Chrysomeloidea</taxon>
        <taxon>Chrysomelidae</taxon>
        <taxon>Bruchinae</taxon>
        <taxon>Bruchini</taxon>
        <taxon>Acanthoscelides</taxon>
    </lineage>
</organism>
<name>A0A9P0KY98_ACAOB</name>
<reference evidence="1" key="1">
    <citation type="submission" date="2022-03" db="EMBL/GenBank/DDBJ databases">
        <authorList>
            <person name="Sayadi A."/>
        </authorList>
    </citation>
    <scope>NUCLEOTIDE SEQUENCE</scope>
</reference>
<dbReference type="AlphaFoldDB" id="A0A9P0KY98"/>
<accession>A0A9P0KY98</accession>
<evidence type="ECO:0000313" key="1">
    <source>
        <dbReference type="EMBL" id="CAH1980331.1"/>
    </source>
</evidence>
<keyword evidence="2" id="KW-1185">Reference proteome</keyword>
<dbReference type="Proteomes" id="UP001152888">
    <property type="component" value="Unassembled WGS sequence"/>
</dbReference>
<evidence type="ECO:0000313" key="2">
    <source>
        <dbReference type="Proteomes" id="UP001152888"/>
    </source>
</evidence>
<dbReference type="EMBL" id="CAKOFQ010006893">
    <property type="protein sequence ID" value="CAH1980331.1"/>
    <property type="molecule type" value="Genomic_DNA"/>
</dbReference>
<comment type="caution">
    <text evidence="1">The sequence shown here is derived from an EMBL/GenBank/DDBJ whole genome shotgun (WGS) entry which is preliminary data.</text>
</comment>
<sequence length="63" mass="6968">MDTSGYIVKGSFHALLGPFHGIFEHSNRCEAIDIPTPIDVNIALGVPHKKSQWMSNLEITMAM</sequence>
<gene>
    <name evidence="1" type="ORF">ACAOBT_LOCUS13914</name>
</gene>